<comment type="caution">
    <text evidence="4">The sequence shown here is derived from an EMBL/GenBank/DDBJ whole genome shotgun (WGS) entry which is preliminary data.</text>
</comment>
<feature type="transmembrane region" description="Helical" evidence="2">
    <location>
        <begin position="128"/>
        <end position="147"/>
    </location>
</feature>
<name>A0A9X2TI70_9BACT</name>
<dbReference type="PRINTS" id="PR00625">
    <property type="entry name" value="JDOMAIN"/>
</dbReference>
<dbReference type="Pfam" id="PF00226">
    <property type="entry name" value="DnaJ"/>
    <property type="match status" value="1"/>
</dbReference>
<gene>
    <name evidence="4" type="ORF">GGP61_000080</name>
</gene>
<evidence type="ECO:0000313" key="5">
    <source>
        <dbReference type="Proteomes" id="UP001155057"/>
    </source>
</evidence>
<protein>
    <recommendedName>
        <fullName evidence="3">J domain-containing protein</fullName>
    </recommendedName>
</protein>
<reference evidence="4" key="1">
    <citation type="submission" date="2022-08" db="EMBL/GenBank/DDBJ databases">
        <title>Genomic Encyclopedia of Type Strains, Phase V (KMG-V): Genome sequencing to study the core and pangenomes of soil and plant-associated prokaryotes.</title>
        <authorList>
            <person name="Whitman W."/>
        </authorList>
    </citation>
    <scope>NUCLEOTIDE SEQUENCE</scope>
    <source>
        <strain evidence="4">SP3049</strain>
    </source>
</reference>
<accession>A0A9X2TI70</accession>
<dbReference type="PROSITE" id="PS00636">
    <property type="entry name" value="DNAJ_1"/>
    <property type="match status" value="1"/>
</dbReference>
<dbReference type="SMART" id="SM00271">
    <property type="entry name" value="DnaJ"/>
    <property type="match status" value="1"/>
</dbReference>
<organism evidence="4 5">
    <name type="scientific">Salinibacter ruber</name>
    <dbReference type="NCBI Taxonomy" id="146919"/>
    <lineage>
        <taxon>Bacteria</taxon>
        <taxon>Pseudomonadati</taxon>
        <taxon>Rhodothermota</taxon>
        <taxon>Rhodothermia</taxon>
        <taxon>Rhodothermales</taxon>
        <taxon>Salinibacteraceae</taxon>
        <taxon>Salinibacter</taxon>
    </lineage>
</organism>
<keyword evidence="2" id="KW-0812">Transmembrane</keyword>
<keyword evidence="2" id="KW-1133">Transmembrane helix</keyword>
<dbReference type="EMBL" id="JANUAE010000001">
    <property type="protein sequence ID" value="MCS3708493.1"/>
    <property type="molecule type" value="Genomic_DNA"/>
</dbReference>
<dbReference type="Proteomes" id="UP001155057">
    <property type="component" value="Unassembled WGS sequence"/>
</dbReference>
<feature type="region of interest" description="Disordered" evidence="1">
    <location>
        <begin position="1"/>
        <end position="51"/>
    </location>
</feature>
<dbReference type="InterPro" id="IPR036869">
    <property type="entry name" value="J_dom_sf"/>
</dbReference>
<sequence>MPRSDDASPPDHYARLGVRPSASADEIRAAYRKKARETHPDQNPDDPKAAERFRTIQEAYQVLGDPERRKSYDRARKSPQVPEVLRITQQAPAGCGGYLWRVFAGLAAVGVFFVLEALGVWAADVWTLSLAVGGGALVAGLVTALVARHFPDEATDISFRLDAQRFRMRADGRTILRVGWGRVDRVEVRNGGQMVMWVDPAAAQGLHPVPPVLTAVDDRRDSALLRFDLSETDVPQPVLISFLRATEPIPASPPDE</sequence>
<dbReference type="Gene3D" id="1.10.287.110">
    <property type="entry name" value="DnaJ domain"/>
    <property type="match status" value="1"/>
</dbReference>
<evidence type="ECO:0000259" key="3">
    <source>
        <dbReference type="PROSITE" id="PS50076"/>
    </source>
</evidence>
<dbReference type="RefSeq" id="WP_183957070.1">
    <property type="nucleotide sequence ID" value="NZ_JACIFB010000006.1"/>
</dbReference>
<dbReference type="SUPFAM" id="SSF46565">
    <property type="entry name" value="Chaperone J-domain"/>
    <property type="match status" value="1"/>
</dbReference>
<dbReference type="AlphaFoldDB" id="A0A9X2TI70"/>
<proteinExistence type="predicted"/>
<evidence type="ECO:0000256" key="2">
    <source>
        <dbReference type="SAM" id="Phobius"/>
    </source>
</evidence>
<dbReference type="InterPro" id="IPR001623">
    <property type="entry name" value="DnaJ_domain"/>
</dbReference>
<feature type="domain" description="J" evidence="3">
    <location>
        <begin position="11"/>
        <end position="76"/>
    </location>
</feature>
<feature type="compositionally biased region" description="Basic and acidic residues" evidence="1">
    <location>
        <begin position="37"/>
        <end position="51"/>
    </location>
</feature>
<evidence type="ECO:0000313" key="4">
    <source>
        <dbReference type="EMBL" id="MCS3708493.1"/>
    </source>
</evidence>
<dbReference type="CDD" id="cd06257">
    <property type="entry name" value="DnaJ"/>
    <property type="match status" value="1"/>
</dbReference>
<dbReference type="InterPro" id="IPR018253">
    <property type="entry name" value="DnaJ_domain_CS"/>
</dbReference>
<dbReference type="PANTHER" id="PTHR44094:SF14">
    <property type="entry name" value="DNAJ HEAT SHOCK N-TERMINAL DOMAIN-CONTAINING PROTEIN"/>
    <property type="match status" value="1"/>
</dbReference>
<keyword evidence="2" id="KW-0472">Membrane</keyword>
<dbReference type="PANTHER" id="PTHR44094">
    <property type="entry name" value="DNAJ HEAT SHOCK N-TERMINAL DOMAIN-CONTAINING PROTEIN"/>
    <property type="match status" value="1"/>
</dbReference>
<dbReference type="PROSITE" id="PS50076">
    <property type="entry name" value="DNAJ_2"/>
    <property type="match status" value="1"/>
</dbReference>
<feature type="transmembrane region" description="Helical" evidence="2">
    <location>
        <begin position="98"/>
        <end position="122"/>
    </location>
</feature>
<evidence type="ECO:0000256" key="1">
    <source>
        <dbReference type="SAM" id="MobiDB-lite"/>
    </source>
</evidence>
<dbReference type="InterPro" id="IPR052423">
    <property type="entry name" value="EMIR"/>
</dbReference>